<evidence type="ECO:0000313" key="2">
    <source>
        <dbReference type="EMBL" id="MFB9886694.1"/>
    </source>
</evidence>
<sequence length="449" mass="50556">MFKHKNKQFFIASALALAIGAAQAAVSPEEAAKLGTSLTPIGAEKAGNADGTIPAWDGGLPTSSDRYTNPYAADQVLFTITAANAAEHKDKLSPGQLAMLEKYPDTFKMNIYPSRRSAALPEKIYAAAKKNATSTELVDGGNGISNFDEAVPFPIPQNGLEVIWNHITRYRGGSLERTVMQSAVHTNGEFTPVKMLERMSWPKYLAEGVQDSDNNILSYFTQEVLAPARLTGNILLVHETLNQVTQPRQAWVYNAGQRRVRRAPQVAYDAPGTATDGQRTSDNLDLYNGAPDRYDWKLIGKQEMYIPYNAYKLADRNLKYTDIVQAGHLNPDLLRYERHRVWVVEATLKPGERHIYAKRVFFIDEDTWQVSLVDHYDGRDQLWRVAEGHQFQYRDVDVPWFTAETLYDLQSGRYLVGSLTNEEGQGFQFGMTFKHDDFTPQAIRRMGKH</sequence>
<dbReference type="InterPro" id="IPR010752">
    <property type="entry name" value="DUF1329"/>
</dbReference>
<accession>A0ABV5ZEZ8</accession>
<dbReference type="Gene3D" id="2.50.20.10">
    <property type="entry name" value="Lipoprotein localisation LolA/LolB/LppX"/>
    <property type="match status" value="1"/>
</dbReference>
<reference evidence="2 3" key="1">
    <citation type="submission" date="2024-09" db="EMBL/GenBank/DDBJ databases">
        <authorList>
            <person name="Sun Q."/>
            <person name="Mori K."/>
        </authorList>
    </citation>
    <scope>NUCLEOTIDE SEQUENCE [LARGE SCALE GENOMIC DNA]</scope>
    <source>
        <strain evidence="2 3">ATCC 51285</strain>
    </source>
</reference>
<dbReference type="EMBL" id="JBHLZN010000003">
    <property type="protein sequence ID" value="MFB9886694.1"/>
    <property type="molecule type" value="Genomic_DNA"/>
</dbReference>
<keyword evidence="1" id="KW-0732">Signal</keyword>
<gene>
    <name evidence="2" type="ORF">ACFFLH_09750</name>
</gene>
<dbReference type="RefSeq" id="WP_035460882.1">
    <property type="nucleotide sequence ID" value="NZ_JBHLZN010000003.1"/>
</dbReference>
<name>A0ABV5ZEZ8_9GAMM</name>
<keyword evidence="3" id="KW-1185">Reference proteome</keyword>
<dbReference type="CDD" id="cd16329">
    <property type="entry name" value="LolA_like"/>
    <property type="match status" value="1"/>
</dbReference>
<dbReference type="Proteomes" id="UP001589628">
    <property type="component" value="Unassembled WGS sequence"/>
</dbReference>
<evidence type="ECO:0000313" key="3">
    <source>
        <dbReference type="Proteomes" id="UP001589628"/>
    </source>
</evidence>
<proteinExistence type="predicted"/>
<organism evidence="2 3">
    <name type="scientific">Balneatrix alpica</name>
    <dbReference type="NCBI Taxonomy" id="75684"/>
    <lineage>
        <taxon>Bacteria</taxon>
        <taxon>Pseudomonadati</taxon>
        <taxon>Pseudomonadota</taxon>
        <taxon>Gammaproteobacteria</taxon>
        <taxon>Oceanospirillales</taxon>
        <taxon>Balneatrichaceae</taxon>
        <taxon>Balneatrix</taxon>
    </lineage>
</organism>
<protein>
    <submittedName>
        <fullName evidence="2">DUF1329 domain-containing protein</fullName>
    </submittedName>
</protein>
<feature type="chain" id="PRO_5046397786" evidence="1">
    <location>
        <begin position="25"/>
        <end position="449"/>
    </location>
</feature>
<feature type="signal peptide" evidence="1">
    <location>
        <begin position="1"/>
        <end position="24"/>
    </location>
</feature>
<comment type="caution">
    <text evidence="2">The sequence shown here is derived from an EMBL/GenBank/DDBJ whole genome shotgun (WGS) entry which is preliminary data.</text>
</comment>
<evidence type="ECO:0000256" key="1">
    <source>
        <dbReference type="SAM" id="SignalP"/>
    </source>
</evidence>
<dbReference type="Pfam" id="PF07044">
    <property type="entry name" value="DUF1329"/>
    <property type="match status" value="1"/>
</dbReference>